<dbReference type="EMBL" id="CP022753">
    <property type="protein sequence ID" value="ASU82628.1"/>
    <property type="molecule type" value="Genomic_DNA"/>
</dbReference>
<keyword evidence="2" id="KW-1185">Reference proteome</keyword>
<dbReference type="KEGG" id="ngv:CDO52_07375"/>
<protein>
    <submittedName>
        <fullName evidence="1">50S ribosomal protein L7/L12</fullName>
    </submittedName>
</protein>
<accession>A0A223S3D1</accession>
<name>A0A223S3D1_9ACTN</name>
<proteinExistence type="predicted"/>
<reference evidence="1 2" key="1">
    <citation type="submission" date="2017-08" db="EMBL/GenBank/DDBJ databases">
        <title>The complete genome sequence of Nocardiopsis gilva YIM 90087.</title>
        <authorList>
            <person name="Yin M."/>
            <person name="Tang S."/>
        </authorList>
    </citation>
    <scope>NUCLEOTIDE SEQUENCE [LARGE SCALE GENOMIC DNA]</scope>
    <source>
        <strain evidence="1 2">YIM 90087</strain>
    </source>
</reference>
<gene>
    <name evidence="1" type="ORF">CDO52_07375</name>
</gene>
<evidence type="ECO:0000313" key="2">
    <source>
        <dbReference type="Proteomes" id="UP000215005"/>
    </source>
</evidence>
<dbReference type="Proteomes" id="UP000215005">
    <property type="component" value="Chromosome"/>
</dbReference>
<keyword evidence="1" id="KW-0687">Ribonucleoprotein</keyword>
<keyword evidence="1" id="KW-0689">Ribosomal protein</keyword>
<organism evidence="1 2">
    <name type="scientific">Nocardiopsis gilva YIM 90087</name>
    <dbReference type="NCBI Taxonomy" id="1235441"/>
    <lineage>
        <taxon>Bacteria</taxon>
        <taxon>Bacillati</taxon>
        <taxon>Actinomycetota</taxon>
        <taxon>Actinomycetes</taxon>
        <taxon>Streptosporangiales</taxon>
        <taxon>Nocardiopsidaceae</taxon>
        <taxon>Nocardiopsis</taxon>
    </lineage>
</organism>
<evidence type="ECO:0000313" key="1">
    <source>
        <dbReference type="EMBL" id="ASU82628.1"/>
    </source>
</evidence>
<dbReference type="Gene3D" id="3.30.1390.10">
    <property type="match status" value="1"/>
</dbReference>
<dbReference type="AlphaFoldDB" id="A0A223S3D1"/>
<dbReference type="GO" id="GO:0005840">
    <property type="term" value="C:ribosome"/>
    <property type="evidence" value="ECO:0007669"/>
    <property type="project" value="UniProtKB-KW"/>
</dbReference>
<sequence>MVVVMAGLFGRSSKSPRDMLPLTEDAVAQARELVRRGKQIHAIKVLREHTGMGLSEAKSIADALREGRHVPGSPAPGMSLADRVRRLRGEDRIADAVRLVATETGMTETEAALFIEHLA</sequence>
<dbReference type="InterPro" id="IPR014719">
    <property type="entry name" value="Ribosomal_bL12_C/ClpS-like"/>
</dbReference>